<evidence type="ECO:0000313" key="1">
    <source>
        <dbReference type="Ensembl" id="ENSPMEP00000011550.1"/>
    </source>
</evidence>
<reference evidence="1" key="1">
    <citation type="submission" date="2025-08" db="UniProtKB">
        <authorList>
            <consortium name="Ensembl"/>
        </authorList>
    </citation>
    <scope>IDENTIFICATION</scope>
</reference>
<dbReference type="AlphaFoldDB" id="A0A3B3X9A8"/>
<sequence>NRLNGYFQFELTNRFTSTHVVKMQILHIEPDYAMLPQRTLGKLRHATAKNSGKNTPWYRRLAKQSGKLLPLMVRA</sequence>
<keyword evidence="2" id="KW-1185">Reference proteome</keyword>
<organism evidence="1 2">
    <name type="scientific">Poecilia mexicana</name>
    <dbReference type="NCBI Taxonomy" id="48701"/>
    <lineage>
        <taxon>Eukaryota</taxon>
        <taxon>Metazoa</taxon>
        <taxon>Chordata</taxon>
        <taxon>Craniata</taxon>
        <taxon>Vertebrata</taxon>
        <taxon>Euteleostomi</taxon>
        <taxon>Actinopterygii</taxon>
        <taxon>Neopterygii</taxon>
        <taxon>Teleostei</taxon>
        <taxon>Neoteleostei</taxon>
        <taxon>Acanthomorphata</taxon>
        <taxon>Ovalentaria</taxon>
        <taxon>Atherinomorphae</taxon>
        <taxon>Cyprinodontiformes</taxon>
        <taxon>Poeciliidae</taxon>
        <taxon>Poeciliinae</taxon>
        <taxon>Poecilia</taxon>
    </lineage>
</organism>
<accession>A0A3B3X9A8</accession>
<evidence type="ECO:0000313" key="2">
    <source>
        <dbReference type="Proteomes" id="UP000261480"/>
    </source>
</evidence>
<name>A0A3B3X9A8_9TELE</name>
<dbReference type="Ensembl" id="ENSPMET00000018724.1">
    <property type="protein sequence ID" value="ENSPMEP00000011550.1"/>
    <property type="gene ID" value="ENSPMEG00000013644.1"/>
</dbReference>
<proteinExistence type="predicted"/>
<protein>
    <submittedName>
        <fullName evidence="1">Uncharacterized protein</fullName>
    </submittedName>
</protein>
<reference evidence="1" key="2">
    <citation type="submission" date="2025-09" db="UniProtKB">
        <authorList>
            <consortium name="Ensembl"/>
        </authorList>
    </citation>
    <scope>IDENTIFICATION</scope>
</reference>
<dbReference type="Proteomes" id="UP000261480">
    <property type="component" value="Unplaced"/>
</dbReference>